<feature type="chain" id="PRO_5043885441" evidence="1">
    <location>
        <begin position="26"/>
        <end position="177"/>
    </location>
</feature>
<keyword evidence="1" id="KW-0732">Signal</keyword>
<reference evidence="3" key="1">
    <citation type="submission" date="2024-06" db="EMBL/GenBank/DDBJ databases">
        <authorList>
            <person name="Li S."/>
        </authorList>
    </citation>
    <scope>NUCLEOTIDE SEQUENCE</scope>
    <source>
        <strain evidence="3">SR10</strain>
    </source>
</reference>
<dbReference type="Pfam" id="PF07007">
    <property type="entry name" value="LprI"/>
    <property type="match status" value="1"/>
</dbReference>
<evidence type="ECO:0000259" key="2">
    <source>
        <dbReference type="Pfam" id="PF07007"/>
    </source>
</evidence>
<dbReference type="AlphaFoldDB" id="A0AAU8MW23"/>
<dbReference type="PROSITE" id="PS51257">
    <property type="entry name" value="PROKAR_LIPOPROTEIN"/>
    <property type="match status" value="1"/>
</dbReference>
<dbReference type="Gene3D" id="1.20.1270.180">
    <property type="match status" value="1"/>
</dbReference>
<gene>
    <name evidence="3" type="ORF">ABU614_03670</name>
</gene>
<accession>A0AAU8MW23</accession>
<dbReference type="EMBL" id="CP159925">
    <property type="protein sequence ID" value="XCO75905.1"/>
    <property type="molecule type" value="Genomic_DNA"/>
</dbReference>
<sequence>MSEFRLRKHGALAIALALACRCATAAHPPVAAPTTAVADEGCFSASDIKARELCFSKMSDEEIDECERMQFLACKPYRDMYRLEQELGALQREALAIVQKRFASYVDGDPAYLDDLADYLDKSARAWSEFRDADCLLEPLAQGMSRHEAENLTESCRAERTRARIGQLRGLFFPKET</sequence>
<feature type="signal peptide" evidence="1">
    <location>
        <begin position="1"/>
        <end position="25"/>
    </location>
</feature>
<protein>
    <submittedName>
        <fullName evidence="3">Lysozyme inhibitor LprI family protein</fullName>
    </submittedName>
</protein>
<name>A0AAU8MW23_9GAMM</name>
<organism evidence="3">
    <name type="scientific">Lysobacter firmicutimachus</name>
    <dbReference type="NCBI Taxonomy" id="1792846"/>
    <lineage>
        <taxon>Bacteria</taxon>
        <taxon>Pseudomonadati</taxon>
        <taxon>Pseudomonadota</taxon>
        <taxon>Gammaproteobacteria</taxon>
        <taxon>Lysobacterales</taxon>
        <taxon>Lysobacteraceae</taxon>
        <taxon>Lysobacter</taxon>
    </lineage>
</organism>
<proteinExistence type="predicted"/>
<dbReference type="InterPro" id="IPR009739">
    <property type="entry name" value="LprI-like_N"/>
</dbReference>
<evidence type="ECO:0000313" key="3">
    <source>
        <dbReference type="EMBL" id="XCO75905.1"/>
    </source>
</evidence>
<evidence type="ECO:0000256" key="1">
    <source>
        <dbReference type="SAM" id="SignalP"/>
    </source>
</evidence>
<feature type="domain" description="Lysozyme inhibitor LprI-like N-terminal" evidence="2">
    <location>
        <begin position="112"/>
        <end position="168"/>
    </location>
</feature>
<dbReference type="RefSeq" id="WP_363799191.1">
    <property type="nucleotide sequence ID" value="NZ_CP159925.1"/>
</dbReference>